<evidence type="ECO:0000313" key="2">
    <source>
        <dbReference type="EMBL" id="MFB3169342.1"/>
    </source>
</evidence>
<gene>
    <name evidence="2" type="ORF">P5G62_019725</name>
</gene>
<dbReference type="EC" id="2.3.1.-" evidence="2"/>
<evidence type="ECO:0000313" key="3">
    <source>
        <dbReference type="Proteomes" id="UP001241748"/>
    </source>
</evidence>
<proteinExistence type="predicted"/>
<dbReference type="InterPro" id="IPR000182">
    <property type="entry name" value="GNAT_dom"/>
</dbReference>
<evidence type="ECO:0000259" key="1">
    <source>
        <dbReference type="PROSITE" id="PS51186"/>
    </source>
</evidence>
<sequence length="183" mass="21202">MLKVVIRRPRIEETEEINQFFRTVLTDTFAREGLAELVEDIEAEIEGKKKYLKMDFETNGEKRYFLIALTENKIIGTIACGNANELIQECTNGELRNMVEIGTVYVHPDYKRQGVGNKLLVEMLQTLLAQGIQEFCLDSGFKTAQTIWKKKLGEPEYWLKDYWGQGQDHMIWKIATRGAYSKK</sequence>
<keyword evidence="2" id="KW-0808">Transferase</keyword>
<dbReference type="GO" id="GO:0016746">
    <property type="term" value="F:acyltransferase activity"/>
    <property type="evidence" value="ECO:0007669"/>
    <property type="project" value="UniProtKB-KW"/>
</dbReference>
<dbReference type="SUPFAM" id="SSF55729">
    <property type="entry name" value="Acyl-CoA N-acyltransferases (Nat)"/>
    <property type="match status" value="1"/>
</dbReference>
<keyword evidence="2" id="KW-0012">Acyltransferase</keyword>
<dbReference type="InterPro" id="IPR016181">
    <property type="entry name" value="Acyl_CoA_acyltransferase"/>
</dbReference>
<dbReference type="Pfam" id="PF00583">
    <property type="entry name" value="Acetyltransf_1"/>
    <property type="match status" value="1"/>
</dbReference>
<protein>
    <submittedName>
        <fullName evidence="2">GNAT family N-acetyltransferase</fullName>
        <ecNumber evidence="2">2.3.1.-</ecNumber>
    </submittedName>
</protein>
<dbReference type="Proteomes" id="UP001241748">
    <property type="component" value="Unassembled WGS sequence"/>
</dbReference>
<dbReference type="PROSITE" id="PS51186">
    <property type="entry name" value="GNAT"/>
    <property type="match status" value="1"/>
</dbReference>
<dbReference type="CDD" id="cd04301">
    <property type="entry name" value="NAT_SF"/>
    <property type="match status" value="1"/>
</dbReference>
<dbReference type="Gene3D" id="3.40.630.30">
    <property type="match status" value="1"/>
</dbReference>
<dbReference type="RefSeq" id="WP_306075834.1">
    <property type="nucleotide sequence ID" value="NZ_JAROBZ020000001.1"/>
</dbReference>
<accession>A0ABV4YX69</accession>
<name>A0ABV4YX69_9BACI</name>
<reference evidence="2 3" key="1">
    <citation type="submission" date="2024-05" db="EMBL/GenBank/DDBJ databases">
        <authorList>
            <person name="Venkateswaran K."/>
        </authorList>
    </citation>
    <scope>NUCLEOTIDE SEQUENCE [LARGE SCALE GENOMIC DNA]</scope>
    <source>
        <strain evidence="2 3">179-C4-2-HS</strain>
    </source>
</reference>
<dbReference type="EMBL" id="JAROBZ020000001">
    <property type="protein sequence ID" value="MFB3169342.1"/>
    <property type="molecule type" value="Genomic_DNA"/>
</dbReference>
<organism evidence="2 3">
    <name type="scientific">Neobacillus driksii</name>
    <dbReference type="NCBI Taxonomy" id="3035913"/>
    <lineage>
        <taxon>Bacteria</taxon>
        <taxon>Bacillati</taxon>
        <taxon>Bacillota</taxon>
        <taxon>Bacilli</taxon>
        <taxon>Bacillales</taxon>
        <taxon>Bacillaceae</taxon>
        <taxon>Neobacillus</taxon>
    </lineage>
</organism>
<keyword evidence="3" id="KW-1185">Reference proteome</keyword>
<comment type="caution">
    <text evidence="2">The sequence shown here is derived from an EMBL/GenBank/DDBJ whole genome shotgun (WGS) entry which is preliminary data.</text>
</comment>
<feature type="domain" description="N-acetyltransferase" evidence="1">
    <location>
        <begin position="4"/>
        <end position="178"/>
    </location>
</feature>